<accession>A0A9Q8SPV3</accession>
<evidence type="ECO:0000313" key="3">
    <source>
        <dbReference type="Proteomes" id="UP000830671"/>
    </source>
</evidence>
<name>A0A9Q8SPV3_9PEZI</name>
<evidence type="ECO:0000313" key="2">
    <source>
        <dbReference type="EMBL" id="UQC81342.1"/>
    </source>
</evidence>
<dbReference type="Proteomes" id="UP000830671">
    <property type="component" value="Chromosome 3"/>
</dbReference>
<feature type="region of interest" description="Disordered" evidence="1">
    <location>
        <begin position="1"/>
        <end position="33"/>
    </location>
</feature>
<feature type="compositionally biased region" description="Polar residues" evidence="1">
    <location>
        <begin position="17"/>
        <end position="33"/>
    </location>
</feature>
<dbReference type="RefSeq" id="XP_049142968.1">
    <property type="nucleotide sequence ID" value="XM_049285825.1"/>
</dbReference>
<dbReference type="KEGG" id="clup:CLUP02_06828"/>
<dbReference type="GeneID" id="73340835"/>
<gene>
    <name evidence="2" type="ORF">CLUP02_06828</name>
</gene>
<keyword evidence="3" id="KW-1185">Reference proteome</keyword>
<reference evidence="2" key="1">
    <citation type="journal article" date="2021" name="Mol. Plant Microbe Interact.">
        <title>Complete Genome Sequence of the Plant-Pathogenic Fungus Colletotrichum lupini.</title>
        <authorList>
            <person name="Baroncelli R."/>
            <person name="Pensec F."/>
            <person name="Da Lio D."/>
            <person name="Boufleur T."/>
            <person name="Vicente I."/>
            <person name="Sarrocco S."/>
            <person name="Picot A."/>
            <person name="Baraldi E."/>
            <person name="Sukno S."/>
            <person name="Thon M."/>
            <person name="Le Floch G."/>
        </authorList>
    </citation>
    <scope>NUCLEOTIDE SEQUENCE</scope>
    <source>
        <strain evidence="2">IMI 504893</strain>
    </source>
</reference>
<dbReference type="EMBL" id="CP019475">
    <property type="protein sequence ID" value="UQC81342.1"/>
    <property type="molecule type" value="Genomic_DNA"/>
</dbReference>
<sequence>MRHPKRCPMARPAGNLHATNGHSATSWKSSASRCQPPAQNALHYLAQQDEASHMEALILTESSGEKRQHLTFELCQDHRSERTLETTPFGDIWSMLQETARRPILGVPPAGSQGFIVSQGTQLRFYKAVELYPTTISCLVHCAETKQNSPLNLSAIGGVLAILLGLTQANSDIVSLFTNGAAYI</sequence>
<evidence type="ECO:0000256" key="1">
    <source>
        <dbReference type="SAM" id="MobiDB-lite"/>
    </source>
</evidence>
<dbReference type="AlphaFoldDB" id="A0A9Q8SPV3"/>
<proteinExistence type="predicted"/>
<organism evidence="2 3">
    <name type="scientific">Colletotrichum lupini</name>
    <dbReference type="NCBI Taxonomy" id="145971"/>
    <lineage>
        <taxon>Eukaryota</taxon>
        <taxon>Fungi</taxon>
        <taxon>Dikarya</taxon>
        <taxon>Ascomycota</taxon>
        <taxon>Pezizomycotina</taxon>
        <taxon>Sordariomycetes</taxon>
        <taxon>Hypocreomycetidae</taxon>
        <taxon>Glomerellales</taxon>
        <taxon>Glomerellaceae</taxon>
        <taxon>Colletotrichum</taxon>
        <taxon>Colletotrichum acutatum species complex</taxon>
    </lineage>
</organism>
<protein>
    <submittedName>
        <fullName evidence="2">Uncharacterized protein</fullName>
    </submittedName>
</protein>